<feature type="domain" description="C2H2-type" evidence="13">
    <location>
        <begin position="2383"/>
        <end position="2403"/>
    </location>
</feature>
<dbReference type="GO" id="GO:0005634">
    <property type="term" value="C:nucleus"/>
    <property type="evidence" value="ECO:0007669"/>
    <property type="project" value="UniProtKB-SubCell"/>
</dbReference>
<feature type="compositionally biased region" description="Low complexity" evidence="12">
    <location>
        <begin position="146"/>
        <end position="176"/>
    </location>
</feature>
<feature type="domain" description="C2H2-type" evidence="13">
    <location>
        <begin position="695"/>
        <end position="715"/>
    </location>
</feature>
<feature type="domain" description="C2H2-type" evidence="13">
    <location>
        <begin position="1282"/>
        <end position="1302"/>
    </location>
</feature>
<dbReference type="FunFam" id="3.30.160.60:FF:001270">
    <property type="entry name" value="zinc finger protein 583 isoform X1"/>
    <property type="match status" value="1"/>
</dbReference>
<dbReference type="FunFam" id="3.30.160.60:FF:002349">
    <property type="entry name" value="Zinc finger and BTB domain-containing 40"/>
    <property type="match status" value="1"/>
</dbReference>
<comment type="similarity">
    <text evidence="3">Belongs to the krueppel C2H2-type zinc-finger protein family.</text>
</comment>
<feature type="compositionally biased region" description="Low complexity" evidence="12">
    <location>
        <begin position="374"/>
        <end position="386"/>
    </location>
</feature>
<feature type="domain" description="C2H2-type" evidence="13">
    <location>
        <begin position="1775"/>
        <end position="1795"/>
    </location>
</feature>
<feature type="domain" description="C2H2-type" evidence="13">
    <location>
        <begin position="2058"/>
        <end position="2078"/>
    </location>
</feature>
<feature type="domain" description="C2H2-type" evidence="13">
    <location>
        <begin position="1028"/>
        <end position="1048"/>
    </location>
</feature>
<keyword evidence="6" id="KW-0863">Zinc-finger</keyword>
<feature type="domain" description="C2H2-type" evidence="13">
    <location>
        <begin position="1654"/>
        <end position="1674"/>
    </location>
</feature>
<feature type="compositionally biased region" description="Basic residues" evidence="12">
    <location>
        <begin position="1471"/>
        <end position="1484"/>
    </location>
</feature>
<dbReference type="FunFam" id="3.30.160.60:FF:000585">
    <property type="entry name" value="zinc finger protein 784"/>
    <property type="match status" value="1"/>
</dbReference>
<dbReference type="InterPro" id="IPR013087">
    <property type="entry name" value="Znf_C2H2_type"/>
</dbReference>
<dbReference type="FunFam" id="3.30.160.60:FF:000557">
    <property type="entry name" value="zinc finger and SCAN domain-containing protein 29"/>
    <property type="match status" value="1"/>
</dbReference>
<feature type="domain" description="C2H2-type" evidence="13">
    <location>
        <begin position="1738"/>
        <end position="1759"/>
    </location>
</feature>
<evidence type="ECO:0000256" key="11">
    <source>
        <dbReference type="ARBA" id="ARBA00023242"/>
    </source>
</evidence>
<feature type="compositionally biased region" description="Low complexity" evidence="12">
    <location>
        <begin position="570"/>
        <end position="586"/>
    </location>
</feature>
<proteinExistence type="inferred from homology"/>
<keyword evidence="15" id="KW-1185">Reference proteome</keyword>
<evidence type="ECO:0000313" key="14">
    <source>
        <dbReference type="EMBL" id="CAI9723330.1"/>
    </source>
</evidence>
<feature type="domain" description="C2H2-type" evidence="13">
    <location>
        <begin position="64"/>
        <end position="84"/>
    </location>
</feature>
<feature type="domain" description="C2H2-type" evidence="13">
    <location>
        <begin position="804"/>
        <end position="824"/>
    </location>
</feature>
<feature type="domain" description="C2H2-type" evidence="13">
    <location>
        <begin position="8"/>
        <end position="28"/>
    </location>
</feature>
<evidence type="ECO:0000256" key="8">
    <source>
        <dbReference type="ARBA" id="ARBA00023015"/>
    </source>
</evidence>
<evidence type="ECO:0000256" key="4">
    <source>
        <dbReference type="ARBA" id="ARBA00022723"/>
    </source>
</evidence>
<gene>
    <name evidence="14" type="ORF">OCTVUL_1B016397</name>
</gene>
<feature type="domain" description="C2H2-type" evidence="13">
    <location>
        <begin position="120"/>
        <end position="140"/>
    </location>
</feature>
<dbReference type="GO" id="GO:0001228">
    <property type="term" value="F:DNA-binding transcription activator activity, RNA polymerase II-specific"/>
    <property type="evidence" value="ECO:0007669"/>
    <property type="project" value="TreeGrafter"/>
</dbReference>
<feature type="domain" description="C2H2-type" evidence="13">
    <location>
        <begin position="1398"/>
        <end position="1418"/>
    </location>
</feature>
<dbReference type="PANTHER" id="PTHR24376">
    <property type="entry name" value="ZINC FINGER PROTEIN"/>
    <property type="match status" value="1"/>
</dbReference>
<evidence type="ECO:0000259" key="13">
    <source>
        <dbReference type="PROSITE" id="PS00028"/>
    </source>
</evidence>
<feature type="domain" description="C2H2-type" evidence="13">
    <location>
        <begin position="1338"/>
        <end position="1358"/>
    </location>
</feature>
<dbReference type="FunFam" id="3.30.160.60:FF:000774">
    <property type="entry name" value="Zinc finger protein"/>
    <property type="match status" value="1"/>
</dbReference>
<organism evidence="14 15">
    <name type="scientific">Octopus vulgaris</name>
    <name type="common">Common octopus</name>
    <dbReference type="NCBI Taxonomy" id="6645"/>
    <lineage>
        <taxon>Eukaryota</taxon>
        <taxon>Metazoa</taxon>
        <taxon>Spiralia</taxon>
        <taxon>Lophotrochozoa</taxon>
        <taxon>Mollusca</taxon>
        <taxon>Cephalopoda</taxon>
        <taxon>Coleoidea</taxon>
        <taxon>Octopodiformes</taxon>
        <taxon>Octopoda</taxon>
        <taxon>Incirrata</taxon>
        <taxon>Octopodidae</taxon>
        <taxon>Octopus</taxon>
    </lineage>
</organism>
<dbReference type="PROSITE" id="PS00028">
    <property type="entry name" value="ZINC_FINGER_C2H2_1"/>
    <property type="match status" value="37"/>
</dbReference>
<feature type="domain" description="C2H2-type" evidence="13">
    <location>
        <begin position="2330"/>
        <end position="2350"/>
    </location>
</feature>
<keyword evidence="7" id="KW-0862">Zinc</keyword>
<feature type="domain" description="C2H2-type" evidence="13">
    <location>
        <begin position="223"/>
        <end position="243"/>
    </location>
</feature>
<evidence type="ECO:0000256" key="9">
    <source>
        <dbReference type="ARBA" id="ARBA00023125"/>
    </source>
</evidence>
<dbReference type="SMART" id="SM00355">
    <property type="entry name" value="ZnF_C2H2"/>
    <property type="match status" value="39"/>
</dbReference>
<feature type="domain" description="C2H2-type" evidence="13">
    <location>
        <begin position="92"/>
        <end position="112"/>
    </location>
</feature>
<dbReference type="FunFam" id="3.30.160.60:FF:003017">
    <property type="entry name" value="Si:cabz01054396.2"/>
    <property type="match status" value="1"/>
</dbReference>
<evidence type="ECO:0000256" key="6">
    <source>
        <dbReference type="ARBA" id="ARBA00022771"/>
    </source>
</evidence>
<dbReference type="FunFam" id="3.30.160.60:FF:001498">
    <property type="entry name" value="Zinc finger protein 404"/>
    <property type="match status" value="3"/>
</dbReference>
<feature type="domain" description="C2H2-type" evidence="13">
    <location>
        <begin position="1974"/>
        <end position="1994"/>
    </location>
</feature>
<comment type="function">
    <text evidence="1">May be involved in transcriptional regulation.</text>
</comment>
<feature type="region of interest" description="Disordered" evidence="12">
    <location>
        <begin position="340"/>
        <end position="426"/>
    </location>
</feature>
<feature type="domain" description="C2H2-type" evidence="13">
    <location>
        <begin position="2002"/>
        <end position="2022"/>
    </location>
</feature>
<feature type="region of interest" description="Disordered" evidence="12">
    <location>
        <begin position="1469"/>
        <end position="1493"/>
    </location>
</feature>
<feature type="domain" description="C2H2-type" evidence="13">
    <location>
        <begin position="723"/>
        <end position="743"/>
    </location>
</feature>
<feature type="domain" description="C2H2-type" evidence="13">
    <location>
        <begin position="2030"/>
        <end position="2050"/>
    </location>
</feature>
<evidence type="ECO:0000256" key="10">
    <source>
        <dbReference type="ARBA" id="ARBA00023163"/>
    </source>
</evidence>
<dbReference type="GO" id="GO:0008270">
    <property type="term" value="F:zinc ion binding"/>
    <property type="evidence" value="ECO:0007669"/>
    <property type="project" value="UniProtKB-KW"/>
</dbReference>
<dbReference type="FunFam" id="3.30.160.60:FF:001465">
    <property type="entry name" value="Zinc finger protein 560"/>
    <property type="match status" value="1"/>
</dbReference>
<keyword evidence="5" id="KW-0677">Repeat</keyword>
<dbReference type="Proteomes" id="UP001162480">
    <property type="component" value="Chromosome 5"/>
</dbReference>
<dbReference type="FunFam" id="3.30.160.60:FF:000325">
    <property type="entry name" value="ZFP90 zinc finger protein"/>
    <property type="match status" value="1"/>
</dbReference>
<feature type="domain" description="C2H2-type" evidence="13">
    <location>
        <begin position="1254"/>
        <end position="1274"/>
    </location>
</feature>
<dbReference type="Pfam" id="PF00096">
    <property type="entry name" value="zf-C2H2"/>
    <property type="match status" value="25"/>
</dbReference>
<feature type="domain" description="C2H2-type" evidence="13">
    <location>
        <begin position="1710"/>
        <end position="1730"/>
    </location>
</feature>
<feature type="compositionally biased region" description="Low complexity" evidence="12">
    <location>
        <begin position="2213"/>
        <end position="2225"/>
    </location>
</feature>
<dbReference type="Pfam" id="PF13912">
    <property type="entry name" value="zf-C2H2_6"/>
    <property type="match status" value="1"/>
</dbReference>
<evidence type="ECO:0000256" key="1">
    <source>
        <dbReference type="ARBA" id="ARBA00003767"/>
    </source>
</evidence>
<feature type="domain" description="C2H2-type" evidence="13">
    <location>
        <begin position="1083"/>
        <end position="1104"/>
    </location>
</feature>
<dbReference type="FunFam" id="3.30.160.60:FF:000688">
    <property type="entry name" value="zinc finger protein 197 isoform X1"/>
    <property type="match status" value="1"/>
</dbReference>
<keyword evidence="10" id="KW-0804">Transcription</keyword>
<dbReference type="FunFam" id="3.30.160.60:FF:001506">
    <property type="entry name" value="Zinc finger protein"/>
    <property type="match status" value="2"/>
</dbReference>
<dbReference type="FunFam" id="3.30.160.60:FF:000744">
    <property type="entry name" value="zinc finger E-box-binding homeobox 1"/>
    <property type="match status" value="1"/>
</dbReference>
<dbReference type="SUPFAM" id="SSF57667">
    <property type="entry name" value="beta-beta-alpha zinc fingers"/>
    <property type="match status" value="18"/>
</dbReference>
<keyword evidence="8" id="KW-0805">Transcription regulation</keyword>
<dbReference type="PANTHER" id="PTHR24376:SF250">
    <property type="entry name" value="ZINC FINGER PROTEIN 770"/>
    <property type="match status" value="1"/>
</dbReference>
<feature type="compositionally biased region" description="Basic residues" evidence="12">
    <location>
        <begin position="180"/>
        <end position="193"/>
    </location>
</feature>
<dbReference type="FunFam" id="3.30.160.60:FF:000100">
    <property type="entry name" value="Zinc finger 45-like"/>
    <property type="match status" value="1"/>
</dbReference>
<feature type="compositionally biased region" description="Basic and acidic residues" evidence="12">
    <location>
        <begin position="275"/>
        <end position="286"/>
    </location>
</feature>
<feature type="region of interest" description="Disordered" evidence="12">
    <location>
        <begin position="242"/>
        <end position="317"/>
    </location>
</feature>
<dbReference type="InterPro" id="IPR036236">
    <property type="entry name" value="Znf_C2H2_sf"/>
</dbReference>
<feature type="domain" description="C2H2-type" evidence="13">
    <location>
        <begin position="751"/>
        <end position="771"/>
    </location>
</feature>
<sequence>MGKSSFECNFCDKEFTNRSRLDSHQRIHTGERPHICNQCNRPFRTASDLKVHFRTHTGEKPYKCNFCDQAFAVSRNLTAHIRIHTGERPFICSLCHKAFTQKSALNVHSRIHTGDKPFQCIFCAKQFAYSNSLKVHLRDHTRVENGNDIDTNNSSNNSSDIHSVSNNTNNIISNTNLSGRGRRKKNNRRKAGRAPKNQETIKQSTVLGFSDYTQPEEEALYTCSICSQGFDQIELLAEHWKSHNEDTDSEKSDDDNPSSRTAQKDVNGVGKVLSKTKDNLKEEKNQENLVAPKFNKAVDDNDTYQTIDKDNSSHAEFTEPSSIYCNLRESIAKSLGAIQISNGQRQTRSRSKEQSDDPSVSTVAPSKHSKSSKSCHSSKSPSVSASNTTFGSRSKRLLSKNPVGSQASQATKNISPTVSVANSSSNVSLYGNESFNSVKTEENMKCVSENTHSVDKGNTSQDNKWESYQTTTLIDEGENQSAVITESLVNSVSVKNEPSFLPSSDTFSKEISQTSDNAMSETNLGKEITKSSSCLVENKLDIASLFDQDIYTSALNDALKSLPSTASLSNSFLNNDNNNHSNNNSSDENKDPLNSSGDMTDSFIKKETEGTVFLNLPQSSQQDLVASSSMPSIMSMMDQSQIDMLSNSTAADTSSNIAEKFKTYKCTLCGMILCEAELFVEHLGKHSRNANPFICTECGRQCTRQYDLKVHTRTHTGERPYKCRFCKRGFAISRNLVAHLRIHTGERPYQCNTCNKSFTQQSALRTHSRIHTGEKPYVCKSCGKTFSYSYVLNSHVRDNKLYRCNYCQGMYIGSCAINLHMKSHDEDKQLAENAASIEELSFSTDDTEILNENVVNELDRKLLSSTGTPHLKNSKSKKKRKGKLKLISQTIDVTESIDCQITNIDNPDLWPNTDMLVKMENNAEEFIRNGENFGNVDQSIFGKSGLPDQLGCDSQISKNGDDLQALYVGNLEMQNYSQNSENVAPKSSSQEGFGGKLSSYFKYAKHLSLQHEAKISRKIKARQKAHICWYCHRDFGKFKDLCKHVRKHWKSRLYSCSHCKRKFTRQTACKMHKMIHGKKYFKCQYCSKSFAFSCSLMSHLKAVHTHRCHVKSHNCQHCFQSFSRYYLLSAHIKKQHLGKSSEKLGDTFIKSNKSLIPQQPYENNTDILGIDEPHLPSKVSPTSSVQNNTSCHQLNNDQIVIYLEEEGDSKMEDLENEINDNILSSNSGEGSAIDISAASLDDPDADDEEENLSCSFCERTFSQRHQLLVHLRIHTGEKPYKCTWCHKAFRVSNDLNVHTRIHTGQRPYRCKVCDKTFTVLRNLSTHMRVHTGEKPYQCNICTRCFSQKSALTVHMRIHTGSKPFRCGMCPQSFAHSSSLRQHKQRHVTGELEEEVFRCTVCDKTFPCFNTLSSHVEEHLQENLESNSKNKPGLSKTAISPSGVEINQESVLQEETYTPSLKETNYAIKDTAKKRGKRKTKKRNRSNLSDGFDQQQLNQVNQVINKMKLEEEAMLCIKDESNSSSMIDSLKFKALNDDPADPSPSSSVGTLEKSFRTLNNQKKKEKIPCVSTSQNMAYKSEPRDFSSQQQHLLESENLNKADFDDVVGFAEKSDDNVSDTASQIYSCNDCEKTFNQKCLLLAHSRIHTGERPYNCHVCSKTFRIPNDLKVHLRSHTGERPYKCQICNRGFSISRNLTAHLRVHTGERPFKCEFCSKCFTQKSALTVHIRTHTGVKPFKCEVCGQSFAYSYSLNVHRKQQHNLNSNSKPSSGRLYKCNDCDQTFTHGYLLGIHRRTHKQRSKAKQQNSINQVPHAKMQSSEDQHLNSRLKSDPFLSLSLVNNNLNELEIDQITLSQKDSLNLHEKSLEELDQNNMFIKSNTSDFQAHNADLEDFEKPHQSLRTKFGISEKLNRKTKRQRRSKYSLQSTENDGNKNGENECVELSNTEIDFDEIEATAARLENLLSDEPLSIDEAACKVCGKTFSQRAHLAAHYRIHTGERPYKCRLCFKAFRVCSDLTVHLRTHTGERPYKCQYCPKAFSISRNLTAHLRTHTGERPFACGQCSKRFTQKSALTVHMRTHTGVRPYVCQVCKITFTYSHSLKMHIKHHHSRASMSDAPEASPAFQFDGTTDYLFPNAPISDGSLILESPEKKSNSSLTDNLNKFGDDTVAESAMDAKCSISQNIFKDTIDSEYNDSNIFLDDMFSSANSSANFLTNSQQQQNSATSSFSEQTADNGNFDNLTEMNSKCQICDKTFNQKSRLVAHLRTHSEERPYQCNLCPKTFRVASNLSIHKRVHTGERPYKCDICSKSFTISRNLFTHMRTHTGERPFSCEHCSKRFTQKSALTVHMRTHTGDTPYECDACGEKFTYSSSFMLHKKHNKAINCTYCGDVLLGKCAFRSHLQKHITA</sequence>
<name>A0AA36AW10_OCTVU</name>
<feature type="region of interest" description="Disordered" evidence="12">
    <location>
        <begin position="570"/>
        <end position="601"/>
    </location>
</feature>
<dbReference type="GO" id="GO:0000978">
    <property type="term" value="F:RNA polymerase II cis-regulatory region sequence-specific DNA binding"/>
    <property type="evidence" value="ECO:0007669"/>
    <property type="project" value="TreeGrafter"/>
</dbReference>
<feature type="region of interest" description="Disordered" evidence="12">
    <location>
        <begin position="144"/>
        <end position="202"/>
    </location>
</feature>
<feature type="domain" description="C2H2-type" evidence="13">
    <location>
        <begin position="1115"/>
        <end position="1136"/>
    </location>
</feature>
<feature type="domain" description="C2H2-type" evidence="13">
    <location>
        <begin position="2086"/>
        <end position="2107"/>
    </location>
</feature>
<feature type="domain" description="C2H2-type" evidence="13">
    <location>
        <begin position="2302"/>
        <end position="2322"/>
    </location>
</feature>
<dbReference type="FunFam" id="3.30.160.60:FF:000275">
    <property type="entry name" value="zinc finger protein 90 homolog"/>
    <property type="match status" value="1"/>
</dbReference>
<evidence type="ECO:0000256" key="3">
    <source>
        <dbReference type="ARBA" id="ARBA00006991"/>
    </source>
</evidence>
<dbReference type="FunFam" id="3.30.160.60:FF:000446">
    <property type="entry name" value="Zinc finger protein"/>
    <property type="match status" value="3"/>
</dbReference>
<protein>
    <submittedName>
        <fullName evidence="14">XP_029636264.1uncharacterized protein LOC115211753 isoform X1</fullName>
    </submittedName>
</protein>
<reference evidence="14" key="1">
    <citation type="submission" date="2023-08" db="EMBL/GenBank/DDBJ databases">
        <authorList>
            <person name="Alioto T."/>
            <person name="Alioto T."/>
            <person name="Gomez Garrido J."/>
        </authorList>
    </citation>
    <scope>NUCLEOTIDE SEQUENCE</scope>
</reference>
<accession>A0AA36AW10</accession>
<evidence type="ECO:0000256" key="2">
    <source>
        <dbReference type="ARBA" id="ARBA00004123"/>
    </source>
</evidence>
<feature type="domain" description="C2H2-type" evidence="13">
    <location>
        <begin position="36"/>
        <end position="56"/>
    </location>
</feature>
<feature type="domain" description="C2H2-type" evidence="13">
    <location>
        <begin position="1056"/>
        <end position="1076"/>
    </location>
</feature>
<dbReference type="FunFam" id="3.30.160.60:FF:000624">
    <property type="entry name" value="zinc finger protein 697"/>
    <property type="match status" value="2"/>
</dbReference>
<feature type="compositionally biased region" description="Polar residues" evidence="12">
    <location>
        <begin position="402"/>
        <end position="417"/>
    </location>
</feature>
<feature type="domain" description="C2H2-type" evidence="13">
    <location>
        <begin position="1310"/>
        <end position="1330"/>
    </location>
</feature>
<keyword evidence="9" id="KW-0238">DNA-binding</keyword>
<comment type="subcellular location">
    <subcellularLocation>
        <location evidence="2">Nucleus</location>
    </subcellularLocation>
</comment>
<feature type="domain" description="C2H2-type" evidence="13">
    <location>
        <begin position="2274"/>
        <end position="2294"/>
    </location>
</feature>
<feature type="region of interest" description="Disordered" evidence="12">
    <location>
        <begin position="1900"/>
        <end position="1936"/>
    </location>
</feature>
<feature type="domain" description="C2H2-type" evidence="13">
    <location>
        <begin position="1682"/>
        <end position="1702"/>
    </location>
</feature>
<feature type="domain" description="C2H2-type" evidence="13">
    <location>
        <begin position="1366"/>
        <end position="1386"/>
    </location>
</feature>
<feature type="domain" description="C2H2-type" evidence="13">
    <location>
        <begin position="2246"/>
        <end position="2266"/>
    </location>
</feature>
<feature type="region of interest" description="Disordered" evidence="12">
    <location>
        <begin position="1793"/>
        <end position="1825"/>
    </location>
</feature>
<feature type="compositionally biased region" description="Basic residues" evidence="12">
    <location>
        <begin position="1911"/>
        <end position="1920"/>
    </location>
</feature>
<feature type="domain" description="C2H2-type" evidence="13">
    <location>
        <begin position="1626"/>
        <end position="1646"/>
    </location>
</feature>
<keyword evidence="4" id="KW-0479">Metal-binding</keyword>
<feature type="region of interest" description="Disordered" evidence="12">
    <location>
        <begin position="1422"/>
        <end position="1441"/>
    </location>
</feature>
<dbReference type="GO" id="GO:0000122">
    <property type="term" value="P:negative regulation of transcription by RNA polymerase II"/>
    <property type="evidence" value="ECO:0007669"/>
    <property type="project" value="UniProtKB-ARBA"/>
</dbReference>
<dbReference type="EMBL" id="OX597818">
    <property type="protein sequence ID" value="CAI9723330.1"/>
    <property type="molecule type" value="Genomic_DNA"/>
</dbReference>
<keyword evidence="11" id="KW-0539">Nucleus</keyword>
<dbReference type="FunFam" id="3.30.160.60:FF:002343">
    <property type="entry name" value="Zinc finger protein 33A"/>
    <property type="match status" value="3"/>
</dbReference>
<feature type="domain" description="C2H2-type" evidence="13">
    <location>
        <begin position="666"/>
        <end position="686"/>
    </location>
</feature>
<evidence type="ECO:0000256" key="7">
    <source>
        <dbReference type="ARBA" id="ARBA00022833"/>
    </source>
</evidence>
<dbReference type="Gene3D" id="3.30.160.60">
    <property type="entry name" value="Classic Zinc Finger"/>
    <property type="match status" value="32"/>
</dbReference>
<evidence type="ECO:0000256" key="12">
    <source>
        <dbReference type="SAM" id="MobiDB-lite"/>
    </source>
</evidence>
<feature type="compositionally biased region" description="Basic and acidic residues" evidence="12">
    <location>
        <begin position="307"/>
        <end position="317"/>
    </location>
</feature>
<feature type="region of interest" description="Disordered" evidence="12">
    <location>
        <begin position="2213"/>
        <end position="2234"/>
    </location>
</feature>
<evidence type="ECO:0000313" key="15">
    <source>
        <dbReference type="Proteomes" id="UP001162480"/>
    </source>
</evidence>
<dbReference type="FunFam" id="3.30.160.60:FF:000608">
    <property type="entry name" value="zinc finger protein 286A isoform X1"/>
    <property type="match status" value="1"/>
</dbReference>
<evidence type="ECO:0000256" key="5">
    <source>
        <dbReference type="ARBA" id="ARBA00022737"/>
    </source>
</evidence>